<dbReference type="NCBIfam" id="TIGR02937">
    <property type="entry name" value="sigma70-ECF"/>
    <property type="match status" value="1"/>
</dbReference>
<dbReference type="SUPFAM" id="SSF88946">
    <property type="entry name" value="Sigma2 domain of RNA polymerase sigma factors"/>
    <property type="match status" value="1"/>
</dbReference>
<dbReference type="InterPro" id="IPR013325">
    <property type="entry name" value="RNA_pol_sigma_r2"/>
</dbReference>
<comment type="caution">
    <text evidence="2">The sequence shown here is derived from an EMBL/GenBank/DDBJ whole genome shotgun (WGS) entry which is preliminary data.</text>
</comment>
<dbReference type="InterPro" id="IPR014284">
    <property type="entry name" value="RNA_pol_sigma-70_dom"/>
</dbReference>
<dbReference type="Gene3D" id="1.10.1740.10">
    <property type="match status" value="1"/>
</dbReference>
<evidence type="ECO:0000313" key="2">
    <source>
        <dbReference type="EMBL" id="TYS56324.1"/>
    </source>
</evidence>
<dbReference type="InterPro" id="IPR013324">
    <property type="entry name" value="RNA_pol_sigma_r3/r4-like"/>
</dbReference>
<evidence type="ECO:0000259" key="1">
    <source>
        <dbReference type="Pfam" id="PF04542"/>
    </source>
</evidence>
<dbReference type="Pfam" id="PF04542">
    <property type="entry name" value="Sigma70_r2"/>
    <property type="match status" value="1"/>
</dbReference>
<dbReference type="AlphaFoldDB" id="A0A5D4S2J4"/>
<sequence>MTPNELFEKYQYLVKNTAYAMFGDPEKFARKKNMDLDDILQHGRIGLWDSCNKYRESKGRQFKSYAISRIRWGISQGVEKDSKLFSFKGRRDNGKLTYEFKKAYDNRVGSLDDQLNTNDTESNVSTYHDVVGNGYNLEQEVIDNEYYAYIENNLSEQMLDIIKMKADGHPCEVMGKKYGVSRERVRQKIVQMRKHLANEHYWEGVSV</sequence>
<dbReference type="EMBL" id="VTEQ01000001">
    <property type="protein sequence ID" value="TYS56324.1"/>
    <property type="molecule type" value="Genomic_DNA"/>
</dbReference>
<name>A0A5D4S2J4_9BACI</name>
<accession>A0A5D4S2J4</accession>
<gene>
    <name evidence="2" type="ORF">FZC83_01775</name>
</gene>
<reference evidence="2 3" key="1">
    <citation type="submission" date="2019-08" db="EMBL/GenBank/DDBJ databases">
        <title>Bacillus genomes from the desert of Cuatro Cienegas, Coahuila.</title>
        <authorList>
            <person name="Olmedo-Alvarez G."/>
        </authorList>
    </citation>
    <scope>NUCLEOTIDE SEQUENCE [LARGE SCALE GENOMIC DNA]</scope>
    <source>
        <strain evidence="2 3">CH108_3D</strain>
    </source>
</reference>
<dbReference type="InterPro" id="IPR007627">
    <property type="entry name" value="RNA_pol_sigma70_r2"/>
</dbReference>
<dbReference type="GO" id="GO:0006352">
    <property type="term" value="P:DNA-templated transcription initiation"/>
    <property type="evidence" value="ECO:0007669"/>
    <property type="project" value="InterPro"/>
</dbReference>
<dbReference type="InterPro" id="IPR036388">
    <property type="entry name" value="WH-like_DNA-bd_sf"/>
</dbReference>
<dbReference type="RefSeq" id="WP_148984358.1">
    <property type="nucleotide sequence ID" value="NZ_JBNILK010000001.1"/>
</dbReference>
<evidence type="ECO:0000313" key="3">
    <source>
        <dbReference type="Proteomes" id="UP000322997"/>
    </source>
</evidence>
<dbReference type="GO" id="GO:0003700">
    <property type="term" value="F:DNA-binding transcription factor activity"/>
    <property type="evidence" value="ECO:0007669"/>
    <property type="project" value="InterPro"/>
</dbReference>
<protein>
    <submittedName>
        <fullName evidence="2">Sigma-70 family RNA polymerase sigma factor</fullName>
    </submittedName>
</protein>
<organism evidence="2 3">
    <name type="scientific">Rossellomorea marisflavi</name>
    <dbReference type="NCBI Taxonomy" id="189381"/>
    <lineage>
        <taxon>Bacteria</taxon>
        <taxon>Bacillati</taxon>
        <taxon>Bacillota</taxon>
        <taxon>Bacilli</taxon>
        <taxon>Bacillales</taxon>
        <taxon>Bacillaceae</taxon>
        <taxon>Rossellomorea</taxon>
    </lineage>
</organism>
<proteinExistence type="predicted"/>
<feature type="domain" description="RNA polymerase sigma-70 region 2" evidence="1">
    <location>
        <begin position="6"/>
        <end position="71"/>
    </location>
</feature>
<dbReference type="Gene3D" id="1.10.10.10">
    <property type="entry name" value="Winged helix-like DNA-binding domain superfamily/Winged helix DNA-binding domain"/>
    <property type="match status" value="1"/>
</dbReference>
<dbReference type="SUPFAM" id="SSF88659">
    <property type="entry name" value="Sigma3 and sigma4 domains of RNA polymerase sigma factors"/>
    <property type="match status" value="1"/>
</dbReference>
<dbReference type="Proteomes" id="UP000322997">
    <property type="component" value="Unassembled WGS sequence"/>
</dbReference>